<reference evidence="1 2" key="1">
    <citation type="submission" date="2016-10" db="EMBL/GenBank/DDBJ databases">
        <authorList>
            <person name="de Groot N.N."/>
        </authorList>
    </citation>
    <scope>NUCLEOTIDE SEQUENCE [LARGE SCALE GENOMIC DNA]</scope>
    <source>
        <strain evidence="1 2">LMG 27941</strain>
    </source>
</reference>
<evidence type="ECO:0000313" key="2">
    <source>
        <dbReference type="Proteomes" id="UP000199221"/>
    </source>
</evidence>
<protein>
    <submittedName>
        <fullName evidence="1">Uncharacterized protein</fullName>
    </submittedName>
</protein>
<dbReference type="EMBL" id="FOEQ01000009">
    <property type="protein sequence ID" value="SER53592.1"/>
    <property type="molecule type" value="Genomic_DNA"/>
</dbReference>
<evidence type="ECO:0000313" key="1">
    <source>
        <dbReference type="EMBL" id="SER53592.1"/>
    </source>
</evidence>
<sequence length="76" mass="9071">MNKKTRKDVVDFIESRFEWARERFTDVLRAELDTAIDLAGLVGAIDLKEQRYFKERLNRFVMDDHQQWQIANGRVA</sequence>
<accession>A0A1H9PZI4</accession>
<dbReference type="RefSeq" id="WP_094011918.1">
    <property type="nucleotide sequence ID" value="NZ_FOEQ01000009.1"/>
</dbReference>
<dbReference type="Proteomes" id="UP000199221">
    <property type="component" value="Unassembled WGS sequence"/>
</dbReference>
<name>A0A1H9PZI4_9PSED</name>
<dbReference type="AlphaFoldDB" id="A0A1H9PZI4"/>
<proteinExistence type="predicted"/>
<gene>
    <name evidence="1" type="ORF">SAMN05216230_10955</name>
</gene>
<organism evidence="1 2">
    <name type="scientific">Pseudomonas soli</name>
    <dbReference type="NCBI Taxonomy" id="1306993"/>
    <lineage>
        <taxon>Bacteria</taxon>
        <taxon>Pseudomonadati</taxon>
        <taxon>Pseudomonadota</taxon>
        <taxon>Gammaproteobacteria</taxon>
        <taxon>Pseudomonadales</taxon>
        <taxon>Pseudomonadaceae</taxon>
        <taxon>Pseudomonas</taxon>
    </lineage>
</organism>